<proteinExistence type="predicted"/>
<name>A0A1F7TN04_9BACT</name>
<feature type="compositionally biased region" description="Basic residues" evidence="1">
    <location>
        <begin position="195"/>
        <end position="212"/>
    </location>
</feature>
<evidence type="ECO:0000313" key="3">
    <source>
        <dbReference type="Proteomes" id="UP000177885"/>
    </source>
</evidence>
<dbReference type="AlphaFoldDB" id="A0A1F7TN04"/>
<feature type="region of interest" description="Disordered" evidence="1">
    <location>
        <begin position="193"/>
        <end position="218"/>
    </location>
</feature>
<evidence type="ECO:0008006" key="4">
    <source>
        <dbReference type="Google" id="ProtNLM"/>
    </source>
</evidence>
<dbReference type="EMBL" id="MGDT01000004">
    <property type="protein sequence ID" value="OGL66907.1"/>
    <property type="molecule type" value="Genomic_DNA"/>
</dbReference>
<dbReference type="Proteomes" id="UP000177885">
    <property type="component" value="Unassembled WGS sequence"/>
</dbReference>
<evidence type="ECO:0000256" key="1">
    <source>
        <dbReference type="SAM" id="MobiDB-lite"/>
    </source>
</evidence>
<reference evidence="2 3" key="1">
    <citation type="journal article" date="2016" name="Nat. Commun.">
        <title>Thousands of microbial genomes shed light on interconnected biogeochemical processes in an aquifer system.</title>
        <authorList>
            <person name="Anantharaman K."/>
            <person name="Brown C.T."/>
            <person name="Hug L.A."/>
            <person name="Sharon I."/>
            <person name="Castelle C.J."/>
            <person name="Probst A.J."/>
            <person name="Thomas B.C."/>
            <person name="Singh A."/>
            <person name="Wilkins M.J."/>
            <person name="Karaoz U."/>
            <person name="Brodie E.L."/>
            <person name="Williams K.H."/>
            <person name="Hubbard S.S."/>
            <person name="Banfield J.F."/>
        </authorList>
    </citation>
    <scope>NUCLEOTIDE SEQUENCE [LARGE SCALE GENOMIC DNA]</scope>
</reference>
<evidence type="ECO:0000313" key="2">
    <source>
        <dbReference type="EMBL" id="OGL66907.1"/>
    </source>
</evidence>
<gene>
    <name evidence="2" type="ORF">A2856_00165</name>
</gene>
<sequence length="218" mass="24954">MLFGCEHSKNEKAPQFREIEILLKKFVQIHGREHVMLFLENLLPPVEGSKKQMINRYGETGLIAYLGRHLDIDMTCPEPSPRQILSYVKKQKGIRKDDVELWIRLNGLSSKLSRTELAKEQGPLIERIRRAQDPFLKGTTLNDVGSLINLARDRYLCEAMLKRLDEGKCVFGVYGANHVIAMEDALRMFLEKKRTSTKRQKSPGSRPSRRHTGGVVTP</sequence>
<accession>A0A1F7TN04</accession>
<organism evidence="2 3">
    <name type="scientific">Candidatus Uhrbacteria bacterium RIFCSPHIGHO2_01_FULL_63_20</name>
    <dbReference type="NCBI Taxonomy" id="1802385"/>
    <lineage>
        <taxon>Bacteria</taxon>
        <taxon>Candidatus Uhriibacteriota</taxon>
    </lineage>
</organism>
<comment type="caution">
    <text evidence="2">The sequence shown here is derived from an EMBL/GenBank/DDBJ whole genome shotgun (WGS) entry which is preliminary data.</text>
</comment>
<protein>
    <recommendedName>
        <fullName evidence="4">Haem-binding uptake Tiki superfamily ChaN domain-containing protein</fullName>
    </recommendedName>
</protein>